<dbReference type="AlphaFoldDB" id="A0A5J4XA02"/>
<accession>A0A5J4XA02</accession>
<keyword evidence="1" id="KW-0862">Zinc</keyword>
<protein>
    <recommendedName>
        <fullName evidence="3">CCHC-type domain-containing protein</fullName>
    </recommendedName>
</protein>
<comment type="caution">
    <text evidence="4">The sequence shown here is derived from an EMBL/GenBank/DDBJ whole genome shotgun (WGS) entry which is preliminary data.</text>
</comment>
<evidence type="ECO:0000256" key="2">
    <source>
        <dbReference type="SAM" id="MobiDB-lite"/>
    </source>
</evidence>
<feature type="domain" description="CCHC-type" evidence="3">
    <location>
        <begin position="479"/>
        <end position="493"/>
    </location>
</feature>
<feature type="compositionally biased region" description="Acidic residues" evidence="2">
    <location>
        <begin position="236"/>
        <end position="253"/>
    </location>
</feature>
<evidence type="ECO:0000259" key="3">
    <source>
        <dbReference type="PROSITE" id="PS50158"/>
    </source>
</evidence>
<feature type="compositionally biased region" description="Basic and acidic residues" evidence="2">
    <location>
        <begin position="254"/>
        <end position="263"/>
    </location>
</feature>
<feature type="compositionally biased region" description="Polar residues" evidence="2">
    <location>
        <begin position="498"/>
        <end position="507"/>
    </location>
</feature>
<proteinExistence type="predicted"/>
<feature type="compositionally biased region" description="Basic and acidic residues" evidence="2">
    <location>
        <begin position="210"/>
        <end position="224"/>
    </location>
</feature>
<feature type="compositionally biased region" description="Basic and acidic residues" evidence="2">
    <location>
        <begin position="508"/>
        <end position="519"/>
    </location>
</feature>
<feature type="compositionally biased region" description="Low complexity" evidence="2">
    <location>
        <begin position="190"/>
        <end position="209"/>
    </location>
</feature>
<feature type="compositionally biased region" description="Low complexity" evidence="2">
    <location>
        <begin position="166"/>
        <end position="180"/>
    </location>
</feature>
<dbReference type="PANTHER" id="PTHR15239:SF6">
    <property type="entry name" value="RIBOSOME QUALITY CONTROL COMPLEX SUBUNIT NEMF"/>
    <property type="match status" value="1"/>
</dbReference>
<dbReference type="Pfam" id="PF11923">
    <property type="entry name" value="NFACT-C"/>
    <property type="match status" value="1"/>
</dbReference>
<feature type="region of interest" description="Disordered" evidence="2">
    <location>
        <begin position="166"/>
        <end position="328"/>
    </location>
</feature>
<dbReference type="InterPro" id="IPR001878">
    <property type="entry name" value="Znf_CCHC"/>
</dbReference>
<organism evidence="4 5">
    <name type="scientific">Streblomastix strix</name>
    <dbReference type="NCBI Taxonomy" id="222440"/>
    <lineage>
        <taxon>Eukaryota</taxon>
        <taxon>Metamonada</taxon>
        <taxon>Preaxostyla</taxon>
        <taxon>Oxymonadida</taxon>
        <taxon>Streblomastigidae</taxon>
        <taxon>Streblomastix</taxon>
    </lineage>
</organism>
<dbReference type="InterPro" id="IPR051608">
    <property type="entry name" value="RQC_Subunit_NEMF"/>
</dbReference>
<reference evidence="4 5" key="1">
    <citation type="submission" date="2019-03" db="EMBL/GenBank/DDBJ databases">
        <title>Single cell metagenomics reveals metabolic interactions within the superorganism composed of flagellate Streblomastix strix and complex community of Bacteroidetes bacteria on its surface.</title>
        <authorList>
            <person name="Treitli S.C."/>
            <person name="Kolisko M."/>
            <person name="Husnik F."/>
            <person name="Keeling P."/>
            <person name="Hampl V."/>
        </authorList>
    </citation>
    <scope>NUCLEOTIDE SEQUENCE [LARGE SCALE GENOMIC DNA]</scope>
    <source>
        <strain evidence="4">ST1C</strain>
    </source>
</reference>
<dbReference type="InterPro" id="IPR036875">
    <property type="entry name" value="Znf_CCHC_sf"/>
</dbReference>
<feature type="region of interest" description="Disordered" evidence="2">
    <location>
        <begin position="379"/>
        <end position="426"/>
    </location>
</feature>
<evidence type="ECO:0000256" key="1">
    <source>
        <dbReference type="PROSITE-ProRule" id="PRU00047"/>
    </source>
</evidence>
<dbReference type="InterPro" id="IPR021846">
    <property type="entry name" value="NFACT-C"/>
</dbReference>
<feature type="compositionally biased region" description="Basic and acidic residues" evidence="2">
    <location>
        <begin position="527"/>
        <end position="544"/>
    </location>
</feature>
<dbReference type="Pfam" id="PF00098">
    <property type="entry name" value="zf-CCHC"/>
    <property type="match status" value="1"/>
</dbReference>
<dbReference type="Proteomes" id="UP000324800">
    <property type="component" value="Unassembled WGS sequence"/>
</dbReference>
<dbReference type="GO" id="GO:1990112">
    <property type="term" value="C:RQC complex"/>
    <property type="evidence" value="ECO:0007669"/>
    <property type="project" value="TreeGrafter"/>
</dbReference>
<dbReference type="EMBL" id="SNRW01000109">
    <property type="protein sequence ID" value="KAA6403359.1"/>
    <property type="molecule type" value="Genomic_DNA"/>
</dbReference>
<dbReference type="PANTHER" id="PTHR15239">
    <property type="entry name" value="NUCLEAR EXPORT MEDIATOR FACTOR NEMF"/>
    <property type="match status" value="1"/>
</dbReference>
<keyword evidence="1" id="KW-0479">Metal-binding</keyword>
<dbReference type="Gene3D" id="4.10.60.10">
    <property type="entry name" value="Zinc finger, CCHC-type"/>
    <property type="match status" value="1"/>
</dbReference>
<keyword evidence="1" id="KW-0863">Zinc-finger</keyword>
<dbReference type="GO" id="GO:0008270">
    <property type="term" value="F:zinc ion binding"/>
    <property type="evidence" value="ECO:0007669"/>
    <property type="project" value="UniProtKB-KW"/>
</dbReference>
<sequence length="692" mass="78627">VIGRHNAIPQPSGDMSYAVMFVVDDASDKRRKRDLEIIRNGGNPYLGEEVDVNNDELMSMQSEMSIMSSLNSNINESVVSEMRPQSSSNPGATYGPGQIGSVRGQQKGNERGQQNRRGRGRGRVQQGRGKDIESISHFIPPQLDINCVYADDDDDIYDDTVQNINNETNTSQQNTKQQGKQQRKNKNKDNNQQNKDQNQNQSKQKLNQKNQEKNDQRGKIKEQTDSENQDAQSNNQEEDDDDNILNKVEEEESQDKIDKKQEDEQSQSSDDQNDSQIKDKQQSKQITSQQVGSNAPKQLPQIPQNLKRGQRSKYRKILKKYGDQDEEERRVRMALIHGGSAAEALLAAAQGNEEGSTGKKESIVTKNIAALMADNPLPGFLKTEEERKAEKQKQMKEEEERKIKQKEAQKGKKKKKNKKDKEKKNKWAENLNIIEVNNKEDDSEEKPHVELPRSFYGATTSEDVNTEGKDVNQSQILVCYYCKQSGHVKRDCPLLKQNKQGISNNNDETNKDAIGKDVDITEPSDENEQKIQEDEINIDTKEQNAEQQNENRNNEKGDQKPQASDTALTMISTLVGYPSPKDTIISAIPVVVPYSVAQGRYKYYAKLTPGHTKAQKAAKEVLTLFAYHPLATENELTFIKSIEDSEMVLNMVGPCRVDAQELSHQREKEQRKIKEKQKKKAQDFIKNLEIYE</sequence>
<dbReference type="GO" id="GO:0072344">
    <property type="term" value="P:rescue of stalled ribosome"/>
    <property type="evidence" value="ECO:0007669"/>
    <property type="project" value="TreeGrafter"/>
</dbReference>
<feature type="compositionally biased region" description="Basic residues" evidence="2">
    <location>
        <begin position="308"/>
        <end position="319"/>
    </location>
</feature>
<feature type="region of interest" description="Disordered" evidence="2">
    <location>
        <begin position="498"/>
        <end position="564"/>
    </location>
</feature>
<feature type="compositionally biased region" description="Basic and acidic residues" evidence="2">
    <location>
        <begin position="382"/>
        <end position="410"/>
    </location>
</feature>
<evidence type="ECO:0000313" key="4">
    <source>
        <dbReference type="EMBL" id="KAA6403359.1"/>
    </source>
</evidence>
<name>A0A5J4XA02_9EUKA</name>
<dbReference type="SMART" id="SM00343">
    <property type="entry name" value="ZnF_C2HC"/>
    <property type="match status" value="1"/>
</dbReference>
<evidence type="ECO:0000313" key="5">
    <source>
        <dbReference type="Proteomes" id="UP000324800"/>
    </source>
</evidence>
<feature type="region of interest" description="Disordered" evidence="2">
    <location>
        <begin position="78"/>
        <end position="137"/>
    </location>
</feature>
<dbReference type="SUPFAM" id="SSF57756">
    <property type="entry name" value="Retrovirus zinc finger-like domains"/>
    <property type="match status" value="1"/>
</dbReference>
<dbReference type="GO" id="GO:0043023">
    <property type="term" value="F:ribosomal large subunit binding"/>
    <property type="evidence" value="ECO:0007669"/>
    <property type="project" value="TreeGrafter"/>
</dbReference>
<feature type="compositionally biased region" description="Polar residues" evidence="2">
    <location>
        <begin position="291"/>
        <end position="304"/>
    </location>
</feature>
<dbReference type="OrthoDB" id="2286764at2759"/>
<gene>
    <name evidence="4" type="ORF">EZS28_001110</name>
</gene>
<dbReference type="PROSITE" id="PS50158">
    <property type="entry name" value="ZF_CCHC"/>
    <property type="match status" value="1"/>
</dbReference>
<feature type="non-terminal residue" evidence="4">
    <location>
        <position position="1"/>
    </location>
</feature>
<dbReference type="GO" id="GO:0000049">
    <property type="term" value="F:tRNA binding"/>
    <property type="evidence" value="ECO:0007669"/>
    <property type="project" value="TreeGrafter"/>
</dbReference>